<gene>
    <name evidence="13" type="primary">lpxK</name>
    <name evidence="14" type="ORF">SAMN02745887_01342</name>
</gene>
<dbReference type="EC" id="2.7.1.130" evidence="3 13"/>
<comment type="pathway">
    <text evidence="2 13">Glycolipid biosynthesis; lipid IV(A) biosynthesis; lipid IV(A) from (3R)-3-hydroxytetradecanoyl-[acyl-carrier-protein] and UDP-N-acetyl-alpha-D-glucosamine: step 6/6.</text>
</comment>
<dbReference type="GO" id="GO:0005524">
    <property type="term" value="F:ATP binding"/>
    <property type="evidence" value="ECO:0007669"/>
    <property type="project" value="UniProtKB-UniRule"/>
</dbReference>
<comment type="similarity">
    <text evidence="13">Belongs to the LpxK family.</text>
</comment>
<dbReference type="InterPro" id="IPR027417">
    <property type="entry name" value="P-loop_NTPase"/>
</dbReference>
<dbReference type="PANTHER" id="PTHR42724">
    <property type="entry name" value="TETRAACYLDISACCHARIDE 4'-KINASE"/>
    <property type="match status" value="1"/>
</dbReference>
<keyword evidence="7 13" id="KW-0808">Transferase</keyword>
<dbReference type="GO" id="GO:0009244">
    <property type="term" value="P:lipopolysaccharide core region biosynthetic process"/>
    <property type="evidence" value="ECO:0007669"/>
    <property type="project" value="TreeGrafter"/>
</dbReference>
<dbReference type="PANTHER" id="PTHR42724:SF1">
    <property type="entry name" value="TETRAACYLDISACCHARIDE 4'-KINASE, MITOCHONDRIAL-RELATED"/>
    <property type="match status" value="1"/>
</dbReference>
<keyword evidence="10 13" id="KW-0067">ATP-binding</keyword>
<comment type="catalytic activity">
    <reaction evidence="13">
        <text>a lipid A disaccharide + ATP = a lipid IVA + ADP + H(+)</text>
        <dbReference type="Rhea" id="RHEA:67840"/>
        <dbReference type="ChEBI" id="CHEBI:15378"/>
        <dbReference type="ChEBI" id="CHEBI:30616"/>
        <dbReference type="ChEBI" id="CHEBI:176343"/>
        <dbReference type="ChEBI" id="CHEBI:176425"/>
        <dbReference type="ChEBI" id="CHEBI:456216"/>
        <dbReference type="EC" id="2.7.1.130"/>
    </reaction>
</comment>
<dbReference type="GO" id="GO:0009245">
    <property type="term" value="P:lipid A biosynthetic process"/>
    <property type="evidence" value="ECO:0007669"/>
    <property type="project" value="UniProtKB-UniRule"/>
</dbReference>
<dbReference type="EMBL" id="FPKR01000004">
    <property type="protein sequence ID" value="SFZ74632.1"/>
    <property type="molecule type" value="Genomic_DNA"/>
</dbReference>
<dbReference type="Pfam" id="PF02606">
    <property type="entry name" value="LpxK"/>
    <property type="match status" value="1"/>
</dbReference>
<keyword evidence="9 13" id="KW-0418">Kinase</keyword>
<dbReference type="HAMAP" id="MF_00409">
    <property type="entry name" value="LpxK"/>
    <property type="match status" value="1"/>
</dbReference>
<organism evidence="14 15">
    <name type="scientific">Chitinimonas taiwanensis DSM 18899</name>
    <dbReference type="NCBI Taxonomy" id="1121279"/>
    <lineage>
        <taxon>Bacteria</taxon>
        <taxon>Pseudomonadati</taxon>
        <taxon>Pseudomonadota</taxon>
        <taxon>Betaproteobacteria</taxon>
        <taxon>Neisseriales</taxon>
        <taxon>Chitinibacteraceae</taxon>
        <taxon>Chitinimonas</taxon>
    </lineage>
</organism>
<keyword evidence="6 13" id="KW-0441">Lipid A biosynthesis</keyword>
<evidence type="ECO:0000313" key="14">
    <source>
        <dbReference type="EMBL" id="SFZ74632.1"/>
    </source>
</evidence>
<evidence type="ECO:0000256" key="2">
    <source>
        <dbReference type="ARBA" id="ARBA00004870"/>
    </source>
</evidence>
<dbReference type="GO" id="GO:0009029">
    <property type="term" value="F:lipid-A 4'-kinase activity"/>
    <property type="evidence" value="ECO:0007669"/>
    <property type="project" value="UniProtKB-UniRule"/>
</dbReference>
<reference evidence="14 15" key="1">
    <citation type="submission" date="2016-11" db="EMBL/GenBank/DDBJ databases">
        <authorList>
            <person name="Jaros S."/>
            <person name="Januszkiewicz K."/>
            <person name="Wedrychowicz H."/>
        </authorList>
    </citation>
    <scope>NUCLEOTIDE SEQUENCE [LARGE SCALE GENOMIC DNA]</scope>
    <source>
        <strain evidence="14 15">DSM 18899</strain>
    </source>
</reference>
<comment type="function">
    <text evidence="1 13">Transfers the gamma-phosphate of ATP to the 4'-position of a tetraacyldisaccharide 1-phosphate intermediate (termed DS-1-P) to form tetraacyldisaccharide 1,4'-bis-phosphate (lipid IVA).</text>
</comment>
<evidence type="ECO:0000256" key="11">
    <source>
        <dbReference type="ARBA" id="ARBA00023098"/>
    </source>
</evidence>
<evidence type="ECO:0000313" key="15">
    <source>
        <dbReference type="Proteomes" id="UP000186513"/>
    </source>
</evidence>
<evidence type="ECO:0000256" key="8">
    <source>
        <dbReference type="ARBA" id="ARBA00022741"/>
    </source>
</evidence>
<evidence type="ECO:0000256" key="10">
    <source>
        <dbReference type="ARBA" id="ARBA00022840"/>
    </source>
</evidence>
<evidence type="ECO:0000256" key="1">
    <source>
        <dbReference type="ARBA" id="ARBA00002274"/>
    </source>
</evidence>
<evidence type="ECO:0000256" key="12">
    <source>
        <dbReference type="ARBA" id="ARBA00029757"/>
    </source>
</evidence>
<dbReference type="OrthoDB" id="9766423at2"/>
<dbReference type="AlphaFoldDB" id="A0A1K2HCS6"/>
<evidence type="ECO:0000256" key="6">
    <source>
        <dbReference type="ARBA" id="ARBA00022556"/>
    </source>
</evidence>
<keyword evidence="8 13" id="KW-0547">Nucleotide-binding</keyword>
<evidence type="ECO:0000256" key="13">
    <source>
        <dbReference type="HAMAP-Rule" id="MF_00409"/>
    </source>
</evidence>
<evidence type="ECO:0000256" key="7">
    <source>
        <dbReference type="ARBA" id="ARBA00022679"/>
    </source>
</evidence>
<name>A0A1K2HCS6_9NEIS</name>
<keyword evidence="11 13" id="KW-0443">Lipid metabolism</keyword>
<dbReference type="STRING" id="1121279.SAMN02745887_01342"/>
<proteinExistence type="inferred from homology"/>
<dbReference type="SUPFAM" id="SSF52540">
    <property type="entry name" value="P-loop containing nucleoside triphosphate hydrolases"/>
    <property type="match status" value="1"/>
</dbReference>
<protein>
    <recommendedName>
        <fullName evidence="4 13">Tetraacyldisaccharide 4'-kinase</fullName>
        <ecNumber evidence="3 13">2.7.1.130</ecNumber>
    </recommendedName>
    <alternativeName>
        <fullName evidence="12 13">Lipid A 4'-kinase</fullName>
    </alternativeName>
</protein>
<dbReference type="NCBIfam" id="TIGR00682">
    <property type="entry name" value="lpxK"/>
    <property type="match status" value="1"/>
</dbReference>
<evidence type="ECO:0000256" key="3">
    <source>
        <dbReference type="ARBA" id="ARBA00012071"/>
    </source>
</evidence>
<evidence type="ECO:0000256" key="4">
    <source>
        <dbReference type="ARBA" id="ARBA00016436"/>
    </source>
</evidence>
<keyword evidence="5 13" id="KW-0444">Lipid biosynthesis</keyword>
<dbReference type="Proteomes" id="UP000186513">
    <property type="component" value="Unassembled WGS sequence"/>
</dbReference>
<dbReference type="RefSeq" id="WP_072427865.1">
    <property type="nucleotide sequence ID" value="NZ_FPKR01000004.1"/>
</dbReference>
<dbReference type="UniPathway" id="UPA00359">
    <property type="reaction ID" value="UER00482"/>
</dbReference>
<accession>A0A1K2HCS6</accession>
<dbReference type="InterPro" id="IPR003758">
    <property type="entry name" value="LpxK"/>
</dbReference>
<keyword evidence="15" id="KW-1185">Reference proteome</keyword>
<dbReference type="GO" id="GO:0005886">
    <property type="term" value="C:plasma membrane"/>
    <property type="evidence" value="ECO:0007669"/>
    <property type="project" value="TreeGrafter"/>
</dbReference>
<evidence type="ECO:0000256" key="5">
    <source>
        <dbReference type="ARBA" id="ARBA00022516"/>
    </source>
</evidence>
<feature type="binding site" evidence="13">
    <location>
        <begin position="55"/>
        <end position="62"/>
    </location>
    <ligand>
        <name>ATP</name>
        <dbReference type="ChEBI" id="CHEBI:30616"/>
    </ligand>
</feature>
<sequence length="339" mass="36052">MHTPKFWQSRFPAALLLPLSAVFGALALGRRALYRSGLLRSERLAVPVVVVGNISAGGAGKTPTVLYLAQALRAAGLRPGIVSRGYGGQQQGVVQVDPQGSAQHFGDEPLLLARSSGCPVFVGRDRPAAARALLAAHPGTDVLLCDDGLQHYRLARDIEIAVVDGQRGLQNGWLLPAGPLRETRQRLANVDAILFNGGQPELGARTAPNTPRFLMQLLAHSAYRLAQPEQSRPLAEFAGQPLAALAGIGHPARFFATLRAAGLHGFSEHAFPDHHAYSAADLAAIAAPTLLCTEKDAVKLAALQHDGNIWVVPVAAQIAPDLAAWLIQRLRALQPPTRH</sequence>
<evidence type="ECO:0000256" key="9">
    <source>
        <dbReference type="ARBA" id="ARBA00022777"/>
    </source>
</evidence>